<gene>
    <name evidence="11" type="ORF">AM506_17155</name>
</gene>
<dbReference type="AlphaFoldDB" id="A0A0P6VZ77"/>
<evidence type="ECO:0000259" key="10">
    <source>
        <dbReference type="Pfam" id="PF04290"/>
    </source>
</evidence>
<evidence type="ECO:0000256" key="7">
    <source>
        <dbReference type="ARBA" id="ARBA00023136"/>
    </source>
</evidence>
<comment type="subcellular location">
    <subcellularLocation>
        <location evidence="1">Cell inner membrane</location>
        <topology evidence="1">Multi-pass membrane protein</topology>
    </subcellularLocation>
</comment>
<keyword evidence="5 9" id="KW-0812">Transmembrane</keyword>
<feature type="transmembrane region" description="Helical" evidence="9">
    <location>
        <begin position="125"/>
        <end position="150"/>
    </location>
</feature>
<protein>
    <recommendedName>
        <fullName evidence="10">Tripartite ATP-independent periplasmic transporters DctQ component domain-containing protein</fullName>
    </recommendedName>
</protein>
<keyword evidence="6 9" id="KW-1133">Transmembrane helix</keyword>
<accession>A0A0P6VZ77</accession>
<feature type="transmembrane region" description="Helical" evidence="9">
    <location>
        <begin position="44"/>
        <end position="62"/>
    </location>
</feature>
<dbReference type="InterPro" id="IPR055348">
    <property type="entry name" value="DctQ"/>
</dbReference>
<name>A0A0P6VZ77_9BACI</name>
<evidence type="ECO:0000256" key="8">
    <source>
        <dbReference type="ARBA" id="ARBA00038436"/>
    </source>
</evidence>
<proteinExistence type="inferred from homology"/>
<keyword evidence="4" id="KW-0997">Cell inner membrane</keyword>
<dbReference type="Proteomes" id="UP000050398">
    <property type="component" value="Unassembled WGS sequence"/>
</dbReference>
<reference evidence="11 12" key="1">
    <citation type="submission" date="2015-08" db="EMBL/GenBank/DDBJ databases">
        <title>Draft Genome Sequence of Bacillus vietnamensis UCD-SED5.</title>
        <authorList>
            <person name="Lee R.D."/>
            <person name="Jospin G."/>
            <person name="Lang J.M."/>
            <person name="Coil D.A."/>
            <person name="Eisen J.A."/>
        </authorList>
    </citation>
    <scope>NUCLEOTIDE SEQUENCE [LARGE SCALE GENOMIC DNA]</scope>
    <source>
        <strain evidence="11 12">UCD-SED5</strain>
    </source>
</reference>
<organism evidence="11 12">
    <name type="scientific">Rossellomorea vietnamensis</name>
    <dbReference type="NCBI Taxonomy" id="218284"/>
    <lineage>
        <taxon>Bacteria</taxon>
        <taxon>Bacillati</taxon>
        <taxon>Bacillota</taxon>
        <taxon>Bacilli</taxon>
        <taxon>Bacillales</taxon>
        <taxon>Bacillaceae</taxon>
        <taxon>Rossellomorea</taxon>
    </lineage>
</organism>
<evidence type="ECO:0000313" key="11">
    <source>
        <dbReference type="EMBL" id="KPL58348.1"/>
    </source>
</evidence>
<dbReference type="OrthoDB" id="2086825at2"/>
<sequence>MKGTNILTRTLEAATILSFLGVIVVVLIQILSRYLPYTAVWTEELTRFLFIYSISFGAPLALKNKEFISVDILTGLLPQKVQEYYEAFIYLVVVVLSFVIAYHGYTFIEVGKGQTSATMAVDMSVIHASIAISFVFIAIYAIFHVINVFISPKERSES</sequence>
<comment type="caution">
    <text evidence="11">The sequence shown here is derived from an EMBL/GenBank/DDBJ whole genome shotgun (WGS) entry which is preliminary data.</text>
</comment>
<keyword evidence="3" id="KW-1003">Cell membrane</keyword>
<dbReference type="GO" id="GO:0022857">
    <property type="term" value="F:transmembrane transporter activity"/>
    <property type="evidence" value="ECO:0007669"/>
    <property type="project" value="TreeGrafter"/>
</dbReference>
<dbReference type="GO" id="GO:0015740">
    <property type="term" value="P:C4-dicarboxylate transport"/>
    <property type="evidence" value="ECO:0007669"/>
    <property type="project" value="TreeGrafter"/>
</dbReference>
<evidence type="ECO:0000256" key="2">
    <source>
        <dbReference type="ARBA" id="ARBA00022448"/>
    </source>
</evidence>
<dbReference type="GO" id="GO:0005886">
    <property type="term" value="C:plasma membrane"/>
    <property type="evidence" value="ECO:0007669"/>
    <property type="project" value="UniProtKB-SubCell"/>
</dbReference>
<dbReference type="InterPro" id="IPR007387">
    <property type="entry name" value="TRAP_DctQ"/>
</dbReference>
<dbReference type="PATRIC" id="fig|218284.4.peg.1645"/>
<dbReference type="Pfam" id="PF04290">
    <property type="entry name" value="DctQ"/>
    <property type="match status" value="1"/>
</dbReference>
<evidence type="ECO:0000313" key="12">
    <source>
        <dbReference type="Proteomes" id="UP000050398"/>
    </source>
</evidence>
<evidence type="ECO:0000256" key="9">
    <source>
        <dbReference type="SAM" id="Phobius"/>
    </source>
</evidence>
<evidence type="ECO:0000256" key="1">
    <source>
        <dbReference type="ARBA" id="ARBA00004429"/>
    </source>
</evidence>
<keyword evidence="7 9" id="KW-0472">Membrane</keyword>
<dbReference type="RefSeq" id="WP_060673709.1">
    <property type="nucleotide sequence ID" value="NZ_LIXZ01000016.1"/>
</dbReference>
<dbReference type="EMBL" id="LIXZ01000016">
    <property type="protein sequence ID" value="KPL58348.1"/>
    <property type="molecule type" value="Genomic_DNA"/>
</dbReference>
<evidence type="ECO:0000256" key="3">
    <source>
        <dbReference type="ARBA" id="ARBA00022475"/>
    </source>
</evidence>
<evidence type="ECO:0000256" key="6">
    <source>
        <dbReference type="ARBA" id="ARBA00022989"/>
    </source>
</evidence>
<dbReference type="PANTHER" id="PTHR35011">
    <property type="entry name" value="2,3-DIKETO-L-GULONATE TRAP TRANSPORTER SMALL PERMEASE PROTEIN YIAM"/>
    <property type="match status" value="1"/>
</dbReference>
<feature type="transmembrane region" description="Helical" evidence="9">
    <location>
        <begin position="12"/>
        <end position="32"/>
    </location>
</feature>
<evidence type="ECO:0000256" key="5">
    <source>
        <dbReference type="ARBA" id="ARBA00022692"/>
    </source>
</evidence>
<evidence type="ECO:0000256" key="4">
    <source>
        <dbReference type="ARBA" id="ARBA00022519"/>
    </source>
</evidence>
<comment type="similarity">
    <text evidence="8">Belongs to the TRAP transporter small permease family.</text>
</comment>
<feature type="transmembrane region" description="Helical" evidence="9">
    <location>
        <begin position="83"/>
        <end position="105"/>
    </location>
</feature>
<feature type="domain" description="Tripartite ATP-independent periplasmic transporters DctQ component" evidence="10">
    <location>
        <begin position="23"/>
        <end position="148"/>
    </location>
</feature>
<keyword evidence="2" id="KW-0813">Transport</keyword>
<dbReference type="PANTHER" id="PTHR35011:SF5">
    <property type="entry name" value="SIALIC ACID TRAP TRANSPORTER SMALL PERMEASE PROTEIN SIAQ"/>
    <property type="match status" value="1"/>
</dbReference>